<dbReference type="STRING" id="42251.A0A2T6ZCV2"/>
<sequence length="542" mass="59302">MTISPVLEHPSLRSRLHGVPLHDGRVVQFRGIKFGEFTERYAKSTMVQSYPAEIDCTSHGPMCPQSIFDDEGLFFRIPENQRKRAAAGLTQDEFECLNLVITVPSSILNSPDSEEILPVFVNIHGGANKWISSSVPLLDMANFVKKSMDIGKPVVAVGINYRLNIFGYGVLPGGLGANNGLLDQRLALKWVQKHIHGFRGDPKMVTIGGNSAGSFSTEAHLNAVPESDAKGLFNRAIMQSGTLNGSGPQPQSWGIDLSKKIAKNLGADVKKEGWEEVLKAAPAQDVVAAIEKDGFDFSPYTDDEGFFTRGWGEVGAGAPEWCDALLIGDAEFDGSVYVPRMPLVPPESLVAAFRSLGATGEALLSAYQIPTSTPPSPVPAVTKRVHDGTLQFLSDLLVSFPNHRIATTWRSKNKQVYEYNFDQPNPWGPQNRRAHHAAEMPSLFGNYTFPEETHEAMSKVQAAMQEHFISFIRGDVPFEAVDGEAMKYGPVGKVAVGWKKDSRNVSAWKVMEGLSRDELVKTFDVVGGCIGHFDFSSDRPPK</sequence>
<dbReference type="InterPro" id="IPR019826">
    <property type="entry name" value="Carboxylesterase_B_AS"/>
</dbReference>
<comment type="caution">
    <text evidence="5">The sequence shown here is derived from an EMBL/GenBank/DDBJ whole genome shotgun (WGS) entry which is preliminary data.</text>
</comment>
<feature type="domain" description="Carboxylesterase type B" evidence="4">
    <location>
        <begin position="23"/>
        <end position="303"/>
    </location>
</feature>
<dbReference type="InterPro" id="IPR002018">
    <property type="entry name" value="CarbesteraseB"/>
</dbReference>
<evidence type="ECO:0000256" key="2">
    <source>
        <dbReference type="ARBA" id="ARBA00022801"/>
    </source>
</evidence>
<dbReference type="Gene3D" id="3.40.50.1820">
    <property type="entry name" value="alpha/beta hydrolase"/>
    <property type="match status" value="1"/>
</dbReference>
<gene>
    <name evidence="5" type="ORF">B9Z19DRAFT_1005020</name>
</gene>
<dbReference type="Proteomes" id="UP000244722">
    <property type="component" value="Unassembled WGS sequence"/>
</dbReference>
<evidence type="ECO:0000313" key="6">
    <source>
        <dbReference type="Proteomes" id="UP000244722"/>
    </source>
</evidence>
<comment type="similarity">
    <text evidence="1 3">Belongs to the type-B carboxylesterase/lipase family.</text>
</comment>
<dbReference type="SUPFAM" id="SSF53474">
    <property type="entry name" value="alpha/beta-Hydrolases"/>
    <property type="match status" value="1"/>
</dbReference>
<name>A0A2T6ZCV2_TUBBO</name>
<protein>
    <recommendedName>
        <fullName evidence="3">Carboxylic ester hydrolase</fullName>
        <ecNumber evidence="3">3.1.1.-</ecNumber>
    </recommendedName>
</protein>
<dbReference type="GO" id="GO:0016787">
    <property type="term" value="F:hydrolase activity"/>
    <property type="evidence" value="ECO:0007669"/>
    <property type="project" value="UniProtKB-KW"/>
</dbReference>
<evidence type="ECO:0000259" key="4">
    <source>
        <dbReference type="Pfam" id="PF00135"/>
    </source>
</evidence>
<dbReference type="PROSITE" id="PS00122">
    <property type="entry name" value="CARBOXYLESTERASE_B_1"/>
    <property type="match status" value="1"/>
</dbReference>
<dbReference type="InterPro" id="IPR029058">
    <property type="entry name" value="AB_hydrolase_fold"/>
</dbReference>
<keyword evidence="6" id="KW-1185">Reference proteome</keyword>
<evidence type="ECO:0000256" key="1">
    <source>
        <dbReference type="ARBA" id="ARBA00005964"/>
    </source>
</evidence>
<keyword evidence="2 3" id="KW-0378">Hydrolase</keyword>
<dbReference type="Pfam" id="PF00135">
    <property type="entry name" value="COesterase"/>
    <property type="match status" value="2"/>
</dbReference>
<evidence type="ECO:0000313" key="5">
    <source>
        <dbReference type="EMBL" id="PUU73327.1"/>
    </source>
</evidence>
<proteinExistence type="inferred from homology"/>
<organism evidence="5 6">
    <name type="scientific">Tuber borchii</name>
    <name type="common">White truffle</name>
    <dbReference type="NCBI Taxonomy" id="42251"/>
    <lineage>
        <taxon>Eukaryota</taxon>
        <taxon>Fungi</taxon>
        <taxon>Dikarya</taxon>
        <taxon>Ascomycota</taxon>
        <taxon>Pezizomycotina</taxon>
        <taxon>Pezizomycetes</taxon>
        <taxon>Pezizales</taxon>
        <taxon>Tuberaceae</taxon>
        <taxon>Tuber</taxon>
    </lineage>
</organism>
<dbReference type="EMBL" id="NESQ01000387">
    <property type="protein sequence ID" value="PUU73327.1"/>
    <property type="molecule type" value="Genomic_DNA"/>
</dbReference>
<dbReference type="PANTHER" id="PTHR43142:SF5">
    <property type="entry name" value="CARBOXYLIC ESTER HYDROLASE"/>
    <property type="match status" value="1"/>
</dbReference>
<reference evidence="5 6" key="1">
    <citation type="submission" date="2017-04" db="EMBL/GenBank/DDBJ databases">
        <title>Draft genome sequence of Tuber borchii Vittad., a whitish edible truffle.</title>
        <authorList>
            <consortium name="DOE Joint Genome Institute"/>
            <person name="Murat C."/>
            <person name="Kuo A."/>
            <person name="Barry K.W."/>
            <person name="Clum A."/>
            <person name="Dockter R.B."/>
            <person name="Fauchery L."/>
            <person name="Iotti M."/>
            <person name="Kohler A."/>
            <person name="Labutti K."/>
            <person name="Lindquist E.A."/>
            <person name="Lipzen A."/>
            <person name="Ohm R.A."/>
            <person name="Wang M."/>
            <person name="Grigoriev I.V."/>
            <person name="Zambonelli A."/>
            <person name="Martin F.M."/>
        </authorList>
    </citation>
    <scope>NUCLEOTIDE SEQUENCE [LARGE SCALE GENOMIC DNA]</scope>
    <source>
        <strain evidence="5 6">Tbo3840</strain>
    </source>
</reference>
<dbReference type="AlphaFoldDB" id="A0A2T6ZCV2"/>
<dbReference type="OrthoDB" id="3200163at2759"/>
<dbReference type="PANTHER" id="PTHR43142">
    <property type="entry name" value="CARBOXYLIC ESTER HYDROLASE"/>
    <property type="match status" value="1"/>
</dbReference>
<evidence type="ECO:0000256" key="3">
    <source>
        <dbReference type="RuleBase" id="RU361235"/>
    </source>
</evidence>
<feature type="domain" description="Carboxylesterase type B" evidence="4">
    <location>
        <begin position="383"/>
        <end position="479"/>
    </location>
</feature>
<accession>A0A2T6ZCV2</accession>
<dbReference type="EC" id="3.1.1.-" evidence="3"/>